<comment type="caution">
    <text evidence="2">The sequence shown here is derived from an EMBL/GenBank/DDBJ whole genome shotgun (WGS) entry which is preliminary data.</text>
</comment>
<evidence type="ECO:0000256" key="1">
    <source>
        <dbReference type="SAM" id="MobiDB-lite"/>
    </source>
</evidence>
<evidence type="ECO:0000313" key="2">
    <source>
        <dbReference type="EMBL" id="KAJ8916794.1"/>
    </source>
</evidence>
<keyword evidence="3" id="KW-1185">Reference proteome</keyword>
<sequence length="146" mass="17363">MTNSTISKQLIRILQRSDSSRSIKRAIKRRYNSTKKKDFERTSRFLKKRNINTTISNVRDLQHPQIYSIPCTYMRQGVYKPERRTPSALEKKEGSERRGRFLKKRNINTTISNVRDLQHPQIYSIPCTYMRQGVYKPERRTPSALE</sequence>
<evidence type="ECO:0000313" key="3">
    <source>
        <dbReference type="Proteomes" id="UP001159042"/>
    </source>
</evidence>
<dbReference type="EMBL" id="JANEYG010000039">
    <property type="protein sequence ID" value="KAJ8916794.1"/>
    <property type="molecule type" value="Genomic_DNA"/>
</dbReference>
<accession>A0AAV8VRD6</accession>
<name>A0AAV8VRD6_9CUCU</name>
<organism evidence="2 3">
    <name type="scientific">Exocentrus adspersus</name>
    <dbReference type="NCBI Taxonomy" id="1586481"/>
    <lineage>
        <taxon>Eukaryota</taxon>
        <taxon>Metazoa</taxon>
        <taxon>Ecdysozoa</taxon>
        <taxon>Arthropoda</taxon>
        <taxon>Hexapoda</taxon>
        <taxon>Insecta</taxon>
        <taxon>Pterygota</taxon>
        <taxon>Neoptera</taxon>
        <taxon>Endopterygota</taxon>
        <taxon>Coleoptera</taxon>
        <taxon>Polyphaga</taxon>
        <taxon>Cucujiformia</taxon>
        <taxon>Chrysomeloidea</taxon>
        <taxon>Cerambycidae</taxon>
        <taxon>Lamiinae</taxon>
        <taxon>Acanthocinini</taxon>
        <taxon>Exocentrus</taxon>
    </lineage>
</organism>
<gene>
    <name evidence="2" type="ORF">NQ315_005799</name>
</gene>
<protein>
    <submittedName>
        <fullName evidence="2">Uncharacterized protein</fullName>
    </submittedName>
</protein>
<feature type="compositionally biased region" description="Basic and acidic residues" evidence="1">
    <location>
        <begin position="81"/>
        <end position="99"/>
    </location>
</feature>
<feature type="region of interest" description="Disordered" evidence="1">
    <location>
        <begin position="81"/>
        <end position="101"/>
    </location>
</feature>
<proteinExistence type="predicted"/>
<dbReference type="Proteomes" id="UP001159042">
    <property type="component" value="Unassembled WGS sequence"/>
</dbReference>
<reference evidence="2 3" key="1">
    <citation type="journal article" date="2023" name="Insect Mol. Biol.">
        <title>Genome sequencing provides insights into the evolution of gene families encoding plant cell wall-degrading enzymes in longhorned beetles.</title>
        <authorList>
            <person name="Shin N.R."/>
            <person name="Okamura Y."/>
            <person name="Kirsch R."/>
            <person name="Pauchet Y."/>
        </authorList>
    </citation>
    <scope>NUCLEOTIDE SEQUENCE [LARGE SCALE GENOMIC DNA]</scope>
    <source>
        <strain evidence="2">EAD_L_NR</strain>
    </source>
</reference>
<dbReference type="AlphaFoldDB" id="A0AAV8VRD6"/>